<dbReference type="Gene3D" id="3.40.50.300">
    <property type="entry name" value="P-loop containing nucleotide triphosphate hydrolases"/>
    <property type="match status" value="2"/>
</dbReference>
<organism evidence="4 5">
    <name type="scientific">Marimonas arenosa</name>
    <dbReference type="NCBI Taxonomy" id="1795305"/>
    <lineage>
        <taxon>Bacteria</taxon>
        <taxon>Pseudomonadati</taxon>
        <taxon>Pseudomonadota</taxon>
        <taxon>Alphaproteobacteria</taxon>
        <taxon>Rhodobacterales</taxon>
        <taxon>Paracoccaceae</taxon>
        <taxon>Marimonas</taxon>
    </lineage>
</organism>
<keyword evidence="5" id="KW-1185">Reference proteome</keyword>
<comment type="caution">
    <text evidence="4">The sequence shown here is derived from an EMBL/GenBank/DDBJ whole genome shotgun (WGS) entry which is preliminary data.</text>
</comment>
<name>A0AAE3WCE3_9RHOB</name>
<dbReference type="EMBL" id="JANHAX010000002">
    <property type="protein sequence ID" value="MDQ2090044.1"/>
    <property type="molecule type" value="Genomic_DNA"/>
</dbReference>
<proteinExistence type="predicted"/>
<feature type="domain" description="ABC transporter" evidence="3">
    <location>
        <begin position="263"/>
        <end position="506"/>
    </location>
</feature>
<sequence>MDKAPILSLRGLTKRFGPVLAADHIDLDLGRGEVLALLGENGAGKTTLMNMLFGQYLPDAGSVHLWDEAGRERELPQGQPQAAIDARIGMVHQHFTLAENLSVLDSVLLGTEPFWRPFRNRRPAREKLLELMESSGLRVPLEARIGDLSVGERQRVEILKALYRDVRVLVLDEPTAVLTPQEAESLFAAVRGMVDDGLSVIFISHKLREVLAFSDRIAVLRHGKKAGEMATSEADAEIIIRMMVGEDHSAPERVAGKPGEVVLRLSGVSVAPGKEMRPLREVGFTLRSGEIIGIAGVSGNGQTALARLLSGLIQPQSGTVEVAGQPRKLTPKTALRAGIGRIPEDRHQDGVVGDLSVAENLVLERLDAPDVSKAGFLRQRAIAEHARELCRDYDVRGPGIEAEAKLLSGGNIQKLILARVLENAPQIILANQPTRGLDFRAAAEVSRRLLEARARGAGVILISEDLDEVLSLADRIFVMHDGHLRETTSRDRAEIGYMMAGQTGPGAAA</sequence>
<dbReference type="InterPro" id="IPR050107">
    <property type="entry name" value="ABC_carbohydrate_import_ATPase"/>
</dbReference>
<dbReference type="PROSITE" id="PS50893">
    <property type="entry name" value="ABC_TRANSPORTER_2"/>
    <property type="match status" value="2"/>
</dbReference>
<dbReference type="InterPro" id="IPR003439">
    <property type="entry name" value="ABC_transporter-like_ATP-bd"/>
</dbReference>
<dbReference type="CDD" id="cd03215">
    <property type="entry name" value="ABC_Carb_Monos_II"/>
    <property type="match status" value="1"/>
</dbReference>
<evidence type="ECO:0000256" key="2">
    <source>
        <dbReference type="ARBA" id="ARBA00022840"/>
    </source>
</evidence>
<dbReference type="AlphaFoldDB" id="A0AAE3WCE3"/>
<keyword evidence="1" id="KW-0547">Nucleotide-binding</keyword>
<evidence type="ECO:0000313" key="4">
    <source>
        <dbReference type="EMBL" id="MDQ2090044.1"/>
    </source>
</evidence>
<dbReference type="PROSITE" id="PS00211">
    <property type="entry name" value="ABC_TRANSPORTER_1"/>
    <property type="match status" value="2"/>
</dbReference>
<dbReference type="PANTHER" id="PTHR43790">
    <property type="entry name" value="CARBOHYDRATE TRANSPORT ATP-BINDING PROTEIN MG119-RELATED"/>
    <property type="match status" value="1"/>
</dbReference>
<evidence type="ECO:0000256" key="1">
    <source>
        <dbReference type="ARBA" id="ARBA00022741"/>
    </source>
</evidence>
<dbReference type="InterPro" id="IPR003593">
    <property type="entry name" value="AAA+_ATPase"/>
</dbReference>
<dbReference type="GO" id="GO:0016887">
    <property type="term" value="F:ATP hydrolysis activity"/>
    <property type="evidence" value="ECO:0007669"/>
    <property type="project" value="InterPro"/>
</dbReference>
<dbReference type="SMART" id="SM00382">
    <property type="entry name" value="AAA"/>
    <property type="match status" value="2"/>
</dbReference>
<dbReference type="GO" id="GO:0005524">
    <property type="term" value="F:ATP binding"/>
    <property type="evidence" value="ECO:0007669"/>
    <property type="project" value="UniProtKB-KW"/>
</dbReference>
<keyword evidence="2 4" id="KW-0067">ATP-binding</keyword>
<dbReference type="CDD" id="cd03216">
    <property type="entry name" value="ABC_Carb_Monos_I"/>
    <property type="match status" value="1"/>
</dbReference>
<dbReference type="Proteomes" id="UP001226762">
    <property type="component" value="Unassembled WGS sequence"/>
</dbReference>
<reference evidence="4" key="2">
    <citation type="submission" date="2023-02" db="EMBL/GenBank/DDBJ databases">
        <title>'Rhodoalgimonas zhirmunskyi' gen. nov., isolated from a red alga.</title>
        <authorList>
            <person name="Nedashkovskaya O.I."/>
            <person name="Otstavnykh N.Y."/>
            <person name="Bystritskaya E.P."/>
            <person name="Balabanova L.A."/>
            <person name="Isaeva M.P."/>
        </authorList>
    </citation>
    <scope>NUCLEOTIDE SEQUENCE</scope>
    <source>
        <strain evidence="4">KCTC 52189</strain>
    </source>
</reference>
<dbReference type="InterPro" id="IPR017871">
    <property type="entry name" value="ABC_transporter-like_CS"/>
</dbReference>
<dbReference type="InterPro" id="IPR027417">
    <property type="entry name" value="P-loop_NTPase"/>
</dbReference>
<protein>
    <submittedName>
        <fullName evidence="4">ABC transporter ATP-binding protein</fullName>
    </submittedName>
</protein>
<feature type="domain" description="ABC transporter" evidence="3">
    <location>
        <begin position="7"/>
        <end position="247"/>
    </location>
</feature>
<dbReference type="SUPFAM" id="SSF52540">
    <property type="entry name" value="P-loop containing nucleoside triphosphate hydrolases"/>
    <property type="match status" value="2"/>
</dbReference>
<evidence type="ECO:0000313" key="5">
    <source>
        <dbReference type="Proteomes" id="UP001226762"/>
    </source>
</evidence>
<accession>A0AAE3WCE3</accession>
<reference evidence="4" key="1">
    <citation type="submission" date="2022-07" db="EMBL/GenBank/DDBJ databases">
        <authorList>
            <person name="Otstavnykh N."/>
            <person name="Isaeva M."/>
            <person name="Bystritskaya E."/>
        </authorList>
    </citation>
    <scope>NUCLEOTIDE SEQUENCE</scope>
    <source>
        <strain evidence="4">KCTC 52189</strain>
    </source>
</reference>
<dbReference type="PANTHER" id="PTHR43790:SF4">
    <property type="entry name" value="GUANOSINE IMPORT ATP-BINDING PROTEIN NUPO"/>
    <property type="match status" value="1"/>
</dbReference>
<dbReference type="Pfam" id="PF00005">
    <property type="entry name" value="ABC_tran"/>
    <property type="match status" value="2"/>
</dbReference>
<dbReference type="RefSeq" id="WP_306735309.1">
    <property type="nucleotide sequence ID" value="NZ_JANHAX010000002.1"/>
</dbReference>
<gene>
    <name evidence="4" type="ORF">NO357_09060</name>
</gene>
<evidence type="ECO:0000259" key="3">
    <source>
        <dbReference type="PROSITE" id="PS50893"/>
    </source>
</evidence>